<evidence type="ECO:0000256" key="1">
    <source>
        <dbReference type="ARBA" id="ARBA00010742"/>
    </source>
</evidence>
<dbReference type="EMBL" id="AE008692">
    <property type="protein sequence ID" value="AAV89885.1"/>
    <property type="molecule type" value="Genomic_DNA"/>
</dbReference>
<feature type="signal peptide" evidence="2">
    <location>
        <begin position="1"/>
        <end position="20"/>
    </location>
</feature>
<gene>
    <name evidence="4" type="ordered locus">ZMO1261</name>
</gene>
<evidence type="ECO:0000259" key="3">
    <source>
        <dbReference type="SMART" id="SM00062"/>
    </source>
</evidence>
<dbReference type="InterPro" id="IPR015168">
    <property type="entry name" value="SsuA/THI5"/>
</dbReference>
<keyword evidence="5" id="KW-1185">Reference proteome</keyword>
<feature type="chain" id="PRO_5004260496" evidence="2">
    <location>
        <begin position="21"/>
        <end position="352"/>
    </location>
</feature>
<dbReference type="RefSeq" id="WP_011241069.1">
    <property type="nucleotide sequence ID" value="NC_006526.2"/>
</dbReference>
<evidence type="ECO:0000313" key="5">
    <source>
        <dbReference type="Proteomes" id="UP000001173"/>
    </source>
</evidence>
<protein>
    <submittedName>
        <fullName evidence="4">Extracellular solute-binding protein family 3</fullName>
    </submittedName>
</protein>
<dbReference type="AlphaFoldDB" id="Q5NN25"/>
<dbReference type="InterPro" id="IPR001638">
    <property type="entry name" value="Solute-binding_3/MltF_N"/>
</dbReference>
<dbReference type="PANTHER" id="PTHR30024">
    <property type="entry name" value="ALIPHATIC SULFONATES-BINDING PROTEIN-RELATED"/>
    <property type="match status" value="1"/>
</dbReference>
<keyword evidence="2" id="KW-0732">Signal</keyword>
<dbReference type="Proteomes" id="UP000001173">
    <property type="component" value="Chromosome"/>
</dbReference>
<evidence type="ECO:0000313" key="4">
    <source>
        <dbReference type="EMBL" id="AAV89885.1"/>
    </source>
</evidence>
<reference evidence="4 5" key="2">
    <citation type="journal article" date="2009" name="Nat. Biotechnol.">
        <title>Improved genome annotation for Zymomonas mobilis.</title>
        <authorList>
            <person name="Yang S."/>
            <person name="Pappas K.M."/>
            <person name="Hauser L.J."/>
            <person name="Land M.L."/>
            <person name="Chen G.L."/>
            <person name="Hurst G.B."/>
            <person name="Pan C."/>
            <person name="Kouvelis V.N."/>
            <person name="Typas M.A."/>
            <person name="Pelletier D.A."/>
            <person name="Klingeman D.M."/>
            <person name="Chang Y.J."/>
            <person name="Samatova N.F."/>
            <person name="Brown S.D."/>
        </authorList>
    </citation>
    <scope>NUCLEOTIDE SEQUENCE [LARGE SCALE GENOMIC DNA]</scope>
    <source>
        <strain evidence="5">ATCC 31821 / ZM4 / CP4</strain>
    </source>
</reference>
<dbReference type="STRING" id="264203.ZMO1261"/>
<sequence length="352" mass="38938">MKCNHKLVVSFALLGSFAFAFNGCNKNVRQSNNPNPFEERVLKEAKTNLDLSQITLRVGASEGRNGQSVIKAAKLDNTPYKVDFNVLQSGNLTMSALSAHQLDLGTGSQIPPLFASQAANGGNFKIIAIRKGATLDQELLIKKDSPIHSISQLKGKRVAYVKGTTAQYFLAKMLKNAGLSWQDIDAIPTSTSDGLFALLSGKVDAYASYGNAVLTAHQKGAKTLESAEKILSGDYYWYATPAAINDPKKHAAIVDYLARYHEANEWAREHPEEWSEIYSNENNQTPEDFLQILNQENKQSHARVAPIDEKTITSEKDIADTFHDLKLLNNRGDIHEIFDDSFKAEIGKFTPY</sequence>
<proteinExistence type="inferred from homology"/>
<dbReference type="SMART" id="SM00062">
    <property type="entry name" value="PBPb"/>
    <property type="match status" value="1"/>
</dbReference>
<name>Q5NN25_ZYMMO</name>
<dbReference type="PANTHER" id="PTHR30024:SF48">
    <property type="entry name" value="ABC TRANSPORTER SUBSTRATE-BINDING PROTEIN"/>
    <property type="match status" value="1"/>
</dbReference>
<dbReference type="Gene3D" id="3.40.190.10">
    <property type="entry name" value="Periplasmic binding protein-like II"/>
    <property type="match status" value="2"/>
</dbReference>
<dbReference type="SUPFAM" id="SSF53850">
    <property type="entry name" value="Periplasmic binding protein-like II"/>
    <property type="match status" value="1"/>
</dbReference>
<feature type="domain" description="Solute-binding protein family 3/N-terminal" evidence="3">
    <location>
        <begin position="55"/>
        <end position="282"/>
    </location>
</feature>
<dbReference type="HOGENOM" id="CLU_028871_2_1_5"/>
<comment type="similarity">
    <text evidence="1">Belongs to the bacterial solute-binding protein SsuA/TauA family.</text>
</comment>
<dbReference type="Pfam" id="PF09084">
    <property type="entry name" value="NMT1"/>
    <property type="match status" value="1"/>
</dbReference>
<dbReference type="eggNOG" id="COG0715">
    <property type="taxonomic scope" value="Bacteria"/>
</dbReference>
<accession>Q5NN25</accession>
<dbReference type="CDD" id="cd13558">
    <property type="entry name" value="PBP2_SsuA_like_2"/>
    <property type="match status" value="1"/>
</dbReference>
<reference evidence="4 5" key="1">
    <citation type="journal article" date="2005" name="Nat. Biotechnol.">
        <title>The genome sequence of the ethanologenic bacterium Zymomonas mobilis ZM4.</title>
        <authorList>
            <person name="Seo J.S."/>
            <person name="Chong H."/>
            <person name="Park H.S."/>
            <person name="Yoon K.O."/>
            <person name="Jung C."/>
            <person name="Kim J.J."/>
            <person name="Hong J.H."/>
            <person name="Kim H."/>
            <person name="Kim J.H."/>
            <person name="Kil J.I."/>
            <person name="Park C.J."/>
            <person name="Oh H.M."/>
            <person name="Lee J.S."/>
            <person name="Jin S.J."/>
            <person name="Um H.W."/>
            <person name="Lee H.J."/>
            <person name="Oh S.J."/>
            <person name="Kim J.Y."/>
            <person name="Kang H.L."/>
            <person name="Lee S.Y."/>
            <person name="Lee K.J."/>
            <person name="Kang H.S."/>
        </authorList>
    </citation>
    <scope>NUCLEOTIDE SEQUENCE [LARGE SCALE GENOMIC DNA]</scope>
    <source>
        <strain evidence="5">ATCC 31821 / ZM4 / CP4</strain>
    </source>
</reference>
<evidence type="ECO:0000256" key="2">
    <source>
        <dbReference type="SAM" id="SignalP"/>
    </source>
</evidence>
<dbReference type="KEGG" id="zmo:ZMO1261"/>
<organism evidence="4 5">
    <name type="scientific">Zymomonas mobilis subsp. mobilis (strain ATCC 31821 / ZM4 / CP4)</name>
    <dbReference type="NCBI Taxonomy" id="264203"/>
    <lineage>
        <taxon>Bacteria</taxon>
        <taxon>Pseudomonadati</taxon>
        <taxon>Pseudomonadota</taxon>
        <taxon>Alphaproteobacteria</taxon>
        <taxon>Sphingomonadales</taxon>
        <taxon>Zymomonadaceae</taxon>
        <taxon>Zymomonas</taxon>
    </lineage>
</organism>